<dbReference type="SUPFAM" id="SSF56112">
    <property type="entry name" value="Protein kinase-like (PK-like)"/>
    <property type="match status" value="1"/>
</dbReference>
<dbReference type="SUPFAM" id="SSF53187">
    <property type="entry name" value="Zn-dependent exopeptidases"/>
    <property type="match status" value="1"/>
</dbReference>
<evidence type="ECO:0000256" key="12">
    <source>
        <dbReference type="SAM" id="SignalP"/>
    </source>
</evidence>
<dbReference type="EMBL" id="LR999452">
    <property type="protein sequence ID" value="CAE5963808.1"/>
    <property type="molecule type" value="Genomic_DNA"/>
</dbReference>
<evidence type="ECO:0000256" key="7">
    <source>
        <dbReference type="ARBA" id="ARBA00022833"/>
    </source>
</evidence>
<dbReference type="InterPro" id="IPR000834">
    <property type="entry name" value="Peptidase_M14"/>
</dbReference>
<dbReference type="InterPro" id="IPR057247">
    <property type="entry name" value="CARBOXYPEPT_ZN_2"/>
</dbReference>
<keyword evidence="4" id="KW-0645">Protease</keyword>
<dbReference type="InterPro" id="IPR011009">
    <property type="entry name" value="Kinase-like_dom_sf"/>
</dbReference>
<dbReference type="SMART" id="SM00631">
    <property type="entry name" value="Zn_pept"/>
    <property type="match status" value="1"/>
</dbReference>
<keyword evidence="12" id="KW-0732">Signal</keyword>
<dbReference type="InterPro" id="IPR057246">
    <property type="entry name" value="CARBOXYPEPT_ZN_1"/>
</dbReference>
<evidence type="ECO:0000256" key="2">
    <source>
        <dbReference type="ARBA" id="ARBA00005988"/>
    </source>
</evidence>
<feature type="coiled-coil region" evidence="11">
    <location>
        <begin position="587"/>
        <end position="614"/>
    </location>
</feature>
<dbReference type="Gene3D" id="3.30.200.20">
    <property type="entry name" value="Phosphorylase Kinase, domain 1"/>
    <property type="match status" value="1"/>
</dbReference>
<gene>
    <name evidence="14" type="ORF">AARE701A_LOCUS5187</name>
</gene>
<dbReference type="Gene3D" id="2.60.40.1120">
    <property type="entry name" value="Carboxypeptidase-like, regulatory domain"/>
    <property type="match status" value="1"/>
</dbReference>
<dbReference type="FunFam" id="2.60.40.1120:FF:000018">
    <property type="entry name" value="Carboxypeptidase D"/>
    <property type="match status" value="1"/>
</dbReference>
<evidence type="ECO:0000259" key="13">
    <source>
        <dbReference type="PROSITE" id="PS52035"/>
    </source>
</evidence>
<accession>A0A8S1ZR10</accession>
<dbReference type="PROSITE" id="PS00133">
    <property type="entry name" value="CARBOXYPEPT_ZN_2"/>
    <property type="match status" value="1"/>
</dbReference>
<dbReference type="InterPro" id="IPR008969">
    <property type="entry name" value="CarboxyPept-like_regulatory"/>
</dbReference>
<keyword evidence="6" id="KW-0378">Hydrolase</keyword>
<dbReference type="PANTHER" id="PTHR22603:SF93">
    <property type="entry name" value="RE24176P"/>
    <property type="match status" value="1"/>
</dbReference>
<feature type="chain" id="PRO_5035873307" description="Peptidase M14 domain-containing protein" evidence="12">
    <location>
        <begin position="26"/>
        <end position="760"/>
    </location>
</feature>
<dbReference type="PROSITE" id="PS00132">
    <property type="entry name" value="CARBOXYPEPT_ZN_1"/>
    <property type="match status" value="1"/>
</dbReference>
<name>A0A8S1ZR10_ARAAE</name>
<dbReference type="Gene3D" id="3.40.630.10">
    <property type="entry name" value="Zn peptidases"/>
    <property type="match status" value="1"/>
</dbReference>
<protein>
    <recommendedName>
        <fullName evidence="13">Peptidase M14 domain-containing protein</fullName>
    </recommendedName>
</protein>
<dbReference type="PANTHER" id="PTHR22603">
    <property type="entry name" value="CHOLINE/ETHANOALAMINE KINASE"/>
    <property type="match status" value="1"/>
</dbReference>
<comment type="similarity">
    <text evidence="2 10">Belongs to the peptidase M14 family.</text>
</comment>
<dbReference type="FunFam" id="3.40.630.10:FF:000020">
    <property type="entry name" value="Carboxypeptidase D"/>
    <property type="match status" value="1"/>
</dbReference>
<organism evidence="14 15">
    <name type="scientific">Arabidopsis arenosa</name>
    <name type="common">Sand rock-cress</name>
    <name type="synonym">Cardaminopsis arenosa</name>
    <dbReference type="NCBI Taxonomy" id="38785"/>
    <lineage>
        <taxon>Eukaryota</taxon>
        <taxon>Viridiplantae</taxon>
        <taxon>Streptophyta</taxon>
        <taxon>Embryophyta</taxon>
        <taxon>Tracheophyta</taxon>
        <taxon>Spermatophyta</taxon>
        <taxon>Magnoliopsida</taxon>
        <taxon>eudicotyledons</taxon>
        <taxon>Gunneridae</taxon>
        <taxon>Pentapetalae</taxon>
        <taxon>rosids</taxon>
        <taxon>malvids</taxon>
        <taxon>Brassicales</taxon>
        <taxon>Brassicaceae</taxon>
        <taxon>Camelineae</taxon>
        <taxon>Arabidopsis</taxon>
    </lineage>
</organism>
<evidence type="ECO:0000256" key="10">
    <source>
        <dbReference type="PROSITE-ProRule" id="PRU01379"/>
    </source>
</evidence>
<dbReference type="GO" id="GO:0004305">
    <property type="term" value="F:ethanolamine kinase activity"/>
    <property type="evidence" value="ECO:0007669"/>
    <property type="project" value="TreeGrafter"/>
</dbReference>
<keyword evidence="5" id="KW-0479">Metal-binding</keyword>
<dbReference type="Proteomes" id="UP000682877">
    <property type="component" value="Chromosome 2"/>
</dbReference>
<evidence type="ECO:0000256" key="9">
    <source>
        <dbReference type="ARBA" id="ARBA00038211"/>
    </source>
</evidence>
<feature type="domain" description="Peptidase M14" evidence="13">
    <location>
        <begin position="64"/>
        <end position="338"/>
    </location>
</feature>
<proteinExistence type="inferred from homology"/>
<feature type="signal peptide" evidence="12">
    <location>
        <begin position="1"/>
        <end position="25"/>
    </location>
</feature>
<evidence type="ECO:0000313" key="15">
    <source>
        <dbReference type="Proteomes" id="UP000682877"/>
    </source>
</evidence>
<dbReference type="PROSITE" id="PS52035">
    <property type="entry name" value="PEPTIDASE_M14"/>
    <property type="match status" value="1"/>
</dbReference>
<dbReference type="Pfam" id="PF01633">
    <property type="entry name" value="Choline_kinase"/>
    <property type="match status" value="1"/>
</dbReference>
<evidence type="ECO:0000313" key="14">
    <source>
        <dbReference type="EMBL" id="CAE5963808.1"/>
    </source>
</evidence>
<comment type="similarity">
    <text evidence="9">Belongs to the choline/ethanolamine kinase family.</text>
</comment>
<evidence type="ECO:0000256" key="1">
    <source>
        <dbReference type="ARBA" id="ARBA00001947"/>
    </source>
</evidence>
<comment type="cofactor">
    <cofactor evidence="1">
        <name>Zn(2+)</name>
        <dbReference type="ChEBI" id="CHEBI:29105"/>
    </cofactor>
</comment>
<reference evidence="14" key="1">
    <citation type="submission" date="2021-01" db="EMBL/GenBank/DDBJ databases">
        <authorList>
            <person name="Bezrukov I."/>
        </authorList>
    </citation>
    <scope>NUCLEOTIDE SEQUENCE</scope>
</reference>
<evidence type="ECO:0000256" key="3">
    <source>
        <dbReference type="ARBA" id="ARBA00022645"/>
    </source>
</evidence>
<dbReference type="PRINTS" id="PR00765">
    <property type="entry name" value="CRBOXYPTASEA"/>
</dbReference>
<evidence type="ECO:0000256" key="4">
    <source>
        <dbReference type="ARBA" id="ARBA00022670"/>
    </source>
</evidence>
<dbReference type="CDD" id="cd05157">
    <property type="entry name" value="ETNK_euk"/>
    <property type="match status" value="1"/>
</dbReference>
<feature type="active site" description="Proton donor/acceptor" evidence="10">
    <location>
        <position position="308"/>
    </location>
</feature>
<dbReference type="CDD" id="cd11308">
    <property type="entry name" value="Peptidase_M14NE-CP-C_like"/>
    <property type="match status" value="1"/>
</dbReference>
<evidence type="ECO:0000256" key="8">
    <source>
        <dbReference type="ARBA" id="ARBA00023180"/>
    </source>
</evidence>
<keyword evidence="8" id="KW-0325">Glycoprotein</keyword>
<dbReference type="GO" id="GO:0004103">
    <property type="term" value="F:choline kinase activity"/>
    <property type="evidence" value="ECO:0007669"/>
    <property type="project" value="TreeGrafter"/>
</dbReference>
<dbReference type="AlphaFoldDB" id="A0A8S1ZR10"/>
<dbReference type="GO" id="GO:0005737">
    <property type="term" value="C:cytoplasm"/>
    <property type="evidence" value="ECO:0007669"/>
    <property type="project" value="TreeGrafter"/>
</dbReference>
<dbReference type="GO" id="GO:0006508">
    <property type="term" value="P:proteolysis"/>
    <property type="evidence" value="ECO:0007669"/>
    <property type="project" value="UniProtKB-KW"/>
</dbReference>
<keyword evidence="15" id="KW-1185">Reference proteome</keyword>
<evidence type="ECO:0000256" key="11">
    <source>
        <dbReference type="SAM" id="Coils"/>
    </source>
</evidence>
<dbReference type="Pfam" id="PF00246">
    <property type="entry name" value="Peptidase_M14"/>
    <property type="match status" value="1"/>
</dbReference>
<evidence type="ECO:0000256" key="5">
    <source>
        <dbReference type="ARBA" id="ARBA00022723"/>
    </source>
</evidence>
<dbReference type="Gene3D" id="3.90.1200.10">
    <property type="match status" value="1"/>
</dbReference>
<dbReference type="GO" id="GO:0008270">
    <property type="term" value="F:zinc ion binding"/>
    <property type="evidence" value="ECO:0007669"/>
    <property type="project" value="InterPro"/>
</dbReference>
<keyword evidence="7" id="KW-0862">Zinc</keyword>
<keyword evidence="11" id="KW-0175">Coiled coil</keyword>
<sequence length="760" mass="87488">MSKLRFVNSLLISTAICFFLPSIAARGGHSDYIHPGDGNFSFHGTVRHLFAQEETRPSLELTRGYMTNDDLEKAMKDFTKRCSKISRLYSIGKSVNGFPLWVIEISDRPGEIEAKPAFKYIGNVHGDEPVGRELLLRLANWICDNYKKDPLAQMIVENVHLHIMPSLNPDGFSFRKRNNANNVDLNRDFPDQFFSFNEDLNLRQPETRAIMTWLRDIRFTASATLHGGALVANFPWDGTDDKRKYYYACPDDETFRFLARIYSKSHRNMSLSKEFEEGITNGASWYPIYGGMQDWNYIHGGCFELTLEISDNKWPRASELPTIWDYNRKSMLNLVASLVKTGVHGRIFSLDQGKPLPGFVVVKGINYTVKAHQRYADYHRLLAPGQKYEVTASSPGYKSKTTTVWLGENAVTADFILIPETSSRGNLLRSSCDCSCKSCGSSWGDVVEDLERLEVVPLKGAMTNEVYQINWPTLNGEDVHRKVLVRIYGDGVDLFFNRDDEIKTFECMSHHGYGPKLLGRFSDGRLEEFIHARTLSADDLRIVETSDFIAAKLREFHKLDMPGPRNVLLWERLRTWLKEAKNLASPIEMDEYRLEVMEDEINLLEERLTRDDQEIGFCHNDLQYGNVMIDEETNAITIIDYEYSSFNPIAYDIANHFCEMAANYHSDTPHVLDYTLYPGEEERRRFISTYLGSTGNATSEEEIEMLLTDAESYTLANHIFWGLWGIISGHVNKIEFDYMEYARQRFEQYWLRKPLLLDLP</sequence>
<evidence type="ECO:0000256" key="6">
    <source>
        <dbReference type="ARBA" id="ARBA00022801"/>
    </source>
</evidence>
<dbReference type="GO" id="GO:0004181">
    <property type="term" value="F:metallocarboxypeptidase activity"/>
    <property type="evidence" value="ECO:0007669"/>
    <property type="project" value="InterPro"/>
</dbReference>
<keyword evidence="3" id="KW-0121">Carboxypeptidase</keyword>
<dbReference type="GO" id="GO:0006646">
    <property type="term" value="P:phosphatidylethanolamine biosynthetic process"/>
    <property type="evidence" value="ECO:0007669"/>
    <property type="project" value="TreeGrafter"/>
</dbReference>
<dbReference type="CDD" id="cd18172">
    <property type="entry name" value="M14_CP_plant"/>
    <property type="match status" value="1"/>
</dbReference>
<dbReference type="SUPFAM" id="SSF49464">
    <property type="entry name" value="Carboxypeptidase regulatory domain-like"/>
    <property type="match status" value="1"/>
</dbReference>